<keyword evidence="6 7" id="KW-0472">Membrane</keyword>
<dbReference type="PANTHER" id="PTHR43840">
    <property type="entry name" value="MITOCHONDRIAL METAL TRANSPORTER 1-RELATED"/>
    <property type="match status" value="1"/>
</dbReference>
<feature type="transmembrane region" description="Helical" evidence="7">
    <location>
        <begin position="53"/>
        <end position="70"/>
    </location>
</feature>
<dbReference type="Gene3D" id="3.30.70.1350">
    <property type="entry name" value="Cation efflux protein, cytoplasmic domain"/>
    <property type="match status" value="1"/>
</dbReference>
<proteinExistence type="inferred from homology"/>
<organism evidence="10 11">
    <name type="scientific">Caproicibacter fermentans</name>
    <dbReference type="NCBI Taxonomy" id="2576756"/>
    <lineage>
        <taxon>Bacteria</taxon>
        <taxon>Bacillati</taxon>
        <taxon>Bacillota</taxon>
        <taxon>Clostridia</taxon>
        <taxon>Eubacteriales</taxon>
        <taxon>Acutalibacteraceae</taxon>
        <taxon>Caproicibacter</taxon>
    </lineage>
</organism>
<dbReference type="GO" id="GO:0016020">
    <property type="term" value="C:membrane"/>
    <property type="evidence" value="ECO:0007669"/>
    <property type="project" value="UniProtKB-SubCell"/>
</dbReference>
<dbReference type="InterPro" id="IPR002524">
    <property type="entry name" value="Cation_efflux"/>
</dbReference>
<dbReference type="KEGG" id="cfem:HCR03_12650"/>
<dbReference type="Pfam" id="PF16916">
    <property type="entry name" value="ZT_dimer"/>
    <property type="match status" value="1"/>
</dbReference>
<dbReference type="InterPro" id="IPR027470">
    <property type="entry name" value="Cation_efflux_CTD"/>
</dbReference>
<dbReference type="FunFam" id="1.20.1510.10:FF:000006">
    <property type="entry name" value="Divalent cation efflux transporter"/>
    <property type="match status" value="1"/>
</dbReference>
<sequence>MRFRTWEMIDLTPQESRMADRISIQSMLVNLFLFALKGLFGLKIASASLLSDAVHSLTDIFSTLIVLIGIRISSKPSDSGHPYGHEKIECLIAFLLGLMLFGIGGGIGWDGVQKLLRPAAALPQNSLMNAFAMGAAAVSIGSKEWMYRFTIKCAKKIRSSSMAADAWHHRSDAMSSVGSLIGVAGIRLGYPVVDSVACLVISLFIFKAAWDICADACAKLIDAACPPETVGKIERIAKSNRDVLAIDALKTRQYGSKIYVDLEITIDRNATFEHSHAVAESIHNEIEGSVAAVKHCMIHVNPSAMPNHHHI</sequence>
<evidence type="ECO:0000259" key="8">
    <source>
        <dbReference type="Pfam" id="PF01545"/>
    </source>
</evidence>
<protein>
    <submittedName>
        <fullName evidence="10">Cation transporter</fullName>
    </submittedName>
</protein>
<evidence type="ECO:0000256" key="1">
    <source>
        <dbReference type="ARBA" id="ARBA00004141"/>
    </source>
</evidence>
<feature type="domain" description="Cation efflux protein cytoplasmic" evidence="9">
    <location>
        <begin position="226"/>
        <end position="302"/>
    </location>
</feature>
<feature type="transmembrane region" description="Helical" evidence="7">
    <location>
        <begin position="91"/>
        <end position="109"/>
    </location>
</feature>
<keyword evidence="5 7" id="KW-1133">Transmembrane helix</keyword>
<dbReference type="AlphaFoldDB" id="A0A7G8T7J1"/>
<evidence type="ECO:0000256" key="7">
    <source>
        <dbReference type="SAM" id="Phobius"/>
    </source>
</evidence>
<dbReference type="InterPro" id="IPR036837">
    <property type="entry name" value="Cation_efflux_CTD_sf"/>
</dbReference>
<reference evidence="10 11" key="1">
    <citation type="submission" date="2020-08" db="EMBL/GenBank/DDBJ databases">
        <title>The isolate Caproiciproducens sp. 7D4C2 produces n-caproate at mildly acidic conditions from hexoses: genome and rBOX comparison with related strains and chain-elongating bacteria.</title>
        <authorList>
            <person name="Esquivel-Elizondo S."/>
            <person name="Bagci C."/>
            <person name="Temovska M."/>
            <person name="Jeon B.S."/>
            <person name="Bessarab I."/>
            <person name="Williams R.B.H."/>
            <person name="Huson D.H."/>
            <person name="Angenent L.T."/>
        </authorList>
    </citation>
    <scope>NUCLEOTIDE SEQUENCE [LARGE SCALE GENOMIC DNA]</scope>
    <source>
        <strain evidence="10 11">7D4C2</strain>
    </source>
</reference>
<evidence type="ECO:0000256" key="5">
    <source>
        <dbReference type="ARBA" id="ARBA00022989"/>
    </source>
</evidence>
<name>A0A7G8T7J1_9FIRM</name>
<dbReference type="GO" id="GO:0008324">
    <property type="term" value="F:monoatomic cation transmembrane transporter activity"/>
    <property type="evidence" value="ECO:0007669"/>
    <property type="project" value="InterPro"/>
</dbReference>
<gene>
    <name evidence="10" type="ORF">HCR03_12650</name>
</gene>
<dbReference type="Proteomes" id="UP000515909">
    <property type="component" value="Chromosome"/>
</dbReference>
<dbReference type="InterPro" id="IPR058533">
    <property type="entry name" value="Cation_efflux_TM"/>
</dbReference>
<feature type="domain" description="Cation efflux protein transmembrane" evidence="8">
    <location>
        <begin position="26"/>
        <end position="220"/>
    </location>
</feature>
<dbReference type="Gene3D" id="1.20.1510.10">
    <property type="entry name" value="Cation efflux protein transmembrane domain"/>
    <property type="match status" value="1"/>
</dbReference>
<dbReference type="SUPFAM" id="SSF161111">
    <property type="entry name" value="Cation efflux protein transmembrane domain-like"/>
    <property type="match status" value="1"/>
</dbReference>
<dbReference type="InterPro" id="IPR027469">
    <property type="entry name" value="Cation_efflux_TMD_sf"/>
</dbReference>
<evidence type="ECO:0000313" key="10">
    <source>
        <dbReference type="EMBL" id="QNK39582.1"/>
    </source>
</evidence>
<evidence type="ECO:0000313" key="11">
    <source>
        <dbReference type="Proteomes" id="UP000515909"/>
    </source>
</evidence>
<evidence type="ECO:0000256" key="2">
    <source>
        <dbReference type="ARBA" id="ARBA00008114"/>
    </source>
</evidence>
<dbReference type="PANTHER" id="PTHR43840:SF15">
    <property type="entry name" value="MITOCHONDRIAL METAL TRANSPORTER 1-RELATED"/>
    <property type="match status" value="1"/>
</dbReference>
<evidence type="ECO:0000256" key="6">
    <source>
        <dbReference type="ARBA" id="ARBA00023136"/>
    </source>
</evidence>
<dbReference type="Pfam" id="PF01545">
    <property type="entry name" value="Cation_efflux"/>
    <property type="match status" value="1"/>
</dbReference>
<evidence type="ECO:0000259" key="9">
    <source>
        <dbReference type="Pfam" id="PF16916"/>
    </source>
</evidence>
<comment type="similarity">
    <text evidence="2">Belongs to the cation diffusion facilitator (CDF) transporter (TC 2.A.4) family.</text>
</comment>
<evidence type="ECO:0000256" key="3">
    <source>
        <dbReference type="ARBA" id="ARBA00022448"/>
    </source>
</evidence>
<dbReference type="InterPro" id="IPR050291">
    <property type="entry name" value="CDF_Transporter"/>
</dbReference>
<feature type="transmembrane region" description="Helical" evidence="7">
    <location>
        <begin position="27"/>
        <end position="47"/>
    </location>
</feature>
<keyword evidence="3" id="KW-0813">Transport</keyword>
<dbReference type="SUPFAM" id="SSF160240">
    <property type="entry name" value="Cation efflux protein cytoplasmic domain-like"/>
    <property type="match status" value="1"/>
</dbReference>
<dbReference type="NCBIfam" id="TIGR01297">
    <property type="entry name" value="CDF"/>
    <property type="match status" value="1"/>
</dbReference>
<comment type="subcellular location">
    <subcellularLocation>
        <location evidence="1">Membrane</location>
        <topology evidence="1">Multi-pass membrane protein</topology>
    </subcellularLocation>
</comment>
<accession>A0A7G8T7J1</accession>
<evidence type="ECO:0000256" key="4">
    <source>
        <dbReference type="ARBA" id="ARBA00022692"/>
    </source>
</evidence>
<feature type="transmembrane region" description="Helical" evidence="7">
    <location>
        <begin position="121"/>
        <end position="142"/>
    </location>
</feature>
<keyword evidence="4 7" id="KW-0812">Transmembrane</keyword>
<dbReference type="RefSeq" id="WP_187034506.1">
    <property type="nucleotide sequence ID" value="NZ_CP060286.1"/>
</dbReference>
<dbReference type="EMBL" id="CP060286">
    <property type="protein sequence ID" value="QNK39582.1"/>
    <property type="molecule type" value="Genomic_DNA"/>
</dbReference>